<reference evidence="1" key="1">
    <citation type="submission" date="2020-09" db="EMBL/GenBank/DDBJ databases">
        <title>Leviviricetes taxonomy.</title>
        <authorList>
            <person name="Stockdale S.R."/>
            <person name="Callanan J."/>
            <person name="Adriaenssens E.M."/>
            <person name="Kuhn J.H."/>
            <person name="Rumnieks J."/>
            <person name="Shkoporov A."/>
            <person name="Draper L.A."/>
            <person name="Ross P."/>
            <person name="Hill C."/>
        </authorList>
    </citation>
    <scope>NUCLEOTIDE SEQUENCE</scope>
</reference>
<protein>
    <submittedName>
        <fullName evidence="1">Maturation protein</fullName>
    </submittedName>
</protein>
<dbReference type="Proteomes" id="UP000683240">
    <property type="component" value="Segment"/>
</dbReference>
<accession>A0A8S5KZR0</accession>
<dbReference type="RefSeq" id="YP_010768828.1">
    <property type="nucleotide sequence ID" value="NC_073801.1"/>
</dbReference>
<keyword evidence="2" id="KW-1185">Reference proteome</keyword>
<organism evidence="1 2">
    <name type="scientific">ssRNA phage SRR5466364_2</name>
    <dbReference type="NCBI Taxonomy" id="2786396"/>
    <lineage>
        <taxon>Viruses</taxon>
        <taxon>Riboviria</taxon>
        <taxon>Orthornavirae</taxon>
        <taxon>Lenarviricota</taxon>
        <taxon>Leviviricetes</taxon>
        <taxon>Norzivirales</taxon>
        <taxon>Atkinsviridae</taxon>
        <taxon>Coughduvirus</taxon>
        <taxon>Coughduvirus asiohabitans</taxon>
        <taxon>Lehptevirus asiohabitans</taxon>
    </lineage>
</organism>
<dbReference type="GeneID" id="80397029"/>
<proteinExistence type="predicted"/>
<sequence length="394" mass="43787">MTTYSTSVRVPDVIITRRKVSTTWTETSSSTPIVIGSNVVDRNSNPNYRIQIAKGIDAGRPYARTSYEIAPGYYRMTSSGPNVRESYYYRTIGAQLPLLLPSFTWNGRNVVSEASTRLRRKLRETTGSSNQLANLVELRELPRTIVGAAESALGLLSSVSTSKRKGRDLRKYASDAWLTWSFGISPTLGAIDDLIASIDAYKNRQDICQRDYGIDSADAHRSTGGPSGGPDGYQVRLNGHFEQSYGCKLSAAYRVNLRSDNSYTMAKHLGFSIDKVVPTAWELLPFSWMFDYFSNAGQYLEDTFEVSPSKQIYLCQSVRNTIIGEIHATPVKLNQGFALLDFKYQPCKVKMIQFTRTPLATLPRATLRLKTANEVGFSAVTKLLNLTSLLGSKS</sequence>
<dbReference type="KEGG" id="vg:80397029"/>
<evidence type="ECO:0000313" key="1">
    <source>
        <dbReference type="EMBL" id="DAD50800.1"/>
    </source>
</evidence>
<name>A0A8S5KZR0_9VIRU</name>
<evidence type="ECO:0000313" key="2">
    <source>
        <dbReference type="Proteomes" id="UP000683240"/>
    </source>
</evidence>
<gene>
    <name evidence="1" type="primary">SRR5466364_2_2</name>
</gene>
<dbReference type="EMBL" id="BK013630">
    <property type="protein sequence ID" value="DAD50800.1"/>
    <property type="molecule type" value="Genomic_RNA"/>
</dbReference>